<evidence type="ECO:0000256" key="1">
    <source>
        <dbReference type="SAM" id="SignalP"/>
    </source>
</evidence>
<organism evidence="2">
    <name type="scientific">uncultured bacterium UPO41</name>
    <dbReference type="NCBI Taxonomy" id="1776966"/>
    <lineage>
        <taxon>Bacteria</taxon>
        <taxon>environmental samples</taxon>
    </lineage>
</organism>
<reference evidence="2" key="1">
    <citation type="journal article" date="2016" name="Appl. Environ. Microbiol.">
        <title>Functional Metagenomics of a Biostimulated Petroleum-Contaminated Soil Reveals an Extraordinary Diversity of Extradiol Dioxygenases.</title>
        <authorList>
            <person name="Terron-Gonzalez L."/>
            <person name="Martin-Cabello G."/>
            <person name="Ferrer M."/>
            <person name="Santero E."/>
        </authorList>
    </citation>
    <scope>NUCLEOTIDE SEQUENCE</scope>
</reference>
<protein>
    <recommendedName>
        <fullName evidence="3">DUF1302 domain-containing protein</fullName>
    </recommendedName>
</protein>
<proteinExistence type="predicted"/>
<accession>A0A126SXV0</accession>
<feature type="signal peptide" evidence="1">
    <location>
        <begin position="1"/>
        <end position="22"/>
    </location>
</feature>
<dbReference type="AlphaFoldDB" id="A0A126SXV0"/>
<dbReference type="EMBL" id="KU144969">
    <property type="protein sequence ID" value="AMK59128.1"/>
    <property type="molecule type" value="Genomic_DNA"/>
</dbReference>
<dbReference type="InterPro" id="IPR010727">
    <property type="entry name" value="DUF1302"/>
</dbReference>
<evidence type="ECO:0008006" key="3">
    <source>
        <dbReference type="Google" id="ProtNLM"/>
    </source>
</evidence>
<sequence>MARVAIAPMCVAALTASGVAVAFDIDIGSQDARLSWDNNVKYSAAWRLHDPSTTVAGDPTTAQVNTNDGDLNFDKGLISNRLDLLSAIDFRYRKMYGVRVSGQAWYDTVYHSDTDNPGNQGINQISRPADKFVDDTEKLHGGMAELMDAFVYGTFVMGDKRLNVKGGRFTQLYGESLFFGSNAVAAAQTPLDLTKALSVPNAQFKEVARPVGQVSAQLQLNTRLTLGAYYQLEWRKTRLPGVGSYWSFSDFADEGGERLLLGPDLWVHRGDDMEAKDSGQGGMQLRLKAGDSEYGLYAAIFHDKMPQFYARPGVNAVSANDIGDYLLVYGEDIRLFGASVSTLIGETNVAAEVSYRDNMPLAATGATAIVGPDADNNDHPAYPVGRTLHLNASAISVLGESPVWDGASFIGEFAFNRVVSYTDNKDAVDPLATRNASAVQMVFQPEYFQVLPGLDLQLPIGLTYGISGRSAVNGVLFPSDHGGTLNVGVKGSYRKLWSGSVNYSHYFGADGAIIRPAAAPALSYNNFYGDRDYISVSIERAF</sequence>
<feature type="chain" id="PRO_5007274465" description="DUF1302 domain-containing protein" evidence="1">
    <location>
        <begin position="23"/>
        <end position="542"/>
    </location>
</feature>
<keyword evidence="1" id="KW-0732">Signal</keyword>
<dbReference type="Pfam" id="PF06980">
    <property type="entry name" value="DUF1302"/>
    <property type="match status" value="1"/>
</dbReference>
<name>A0A126SXV0_9BACT</name>
<evidence type="ECO:0000313" key="2">
    <source>
        <dbReference type="EMBL" id="AMK59128.1"/>
    </source>
</evidence>